<dbReference type="PANTHER" id="PTHR42743:SF2">
    <property type="entry name" value="AMINODEOXYCHORISMATE LYASE"/>
    <property type="match status" value="1"/>
</dbReference>
<name>A0A059F7A2_9PROT</name>
<evidence type="ECO:0000256" key="1">
    <source>
        <dbReference type="ARBA" id="ARBA00009320"/>
    </source>
</evidence>
<keyword evidence="3" id="KW-0808">Transferase</keyword>
<accession>A0A059F7A2</accession>
<dbReference type="InterPro" id="IPR036038">
    <property type="entry name" value="Aminotransferase-like"/>
</dbReference>
<dbReference type="SUPFAM" id="SSF56752">
    <property type="entry name" value="D-aminoacid aminotransferase-like PLP-dependent enzymes"/>
    <property type="match status" value="1"/>
</dbReference>
<dbReference type="InterPro" id="IPR050571">
    <property type="entry name" value="Class-IV_PLP-Dep_Aminotrnsfr"/>
</dbReference>
<keyword evidence="4" id="KW-1185">Reference proteome</keyword>
<evidence type="ECO:0000256" key="2">
    <source>
        <dbReference type="ARBA" id="ARBA00014472"/>
    </source>
</evidence>
<dbReference type="InterPro" id="IPR043131">
    <property type="entry name" value="BCAT-like_N"/>
</dbReference>
<organism evidence="3 4">
    <name type="scientific">Hyphomonas jannaschiana VP2</name>
    <dbReference type="NCBI Taxonomy" id="1280952"/>
    <lineage>
        <taxon>Bacteria</taxon>
        <taxon>Pseudomonadati</taxon>
        <taxon>Pseudomonadota</taxon>
        <taxon>Alphaproteobacteria</taxon>
        <taxon>Hyphomonadales</taxon>
        <taxon>Hyphomonadaceae</taxon>
        <taxon>Hyphomonas</taxon>
    </lineage>
</organism>
<dbReference type="InterPro" id="IPR043132">
    <property type="entry name" value="BCAT-like_C"/>
</dbReference>
<dbReference type="Gene3D" id="3.20.10.10">
    <property type="entry name" value="D-amino Acid Aminotransferase, subunit A, domain 2"/>
    <property type="match status" value="1"/>
</dbReference>
<dbReference type="GO" id="GO:0008153">
    <property type="term" value="P:4-aminobenzoate biosynthetic process"/>
    <property type="evidence" value="ECO:0007669"/>
    <property type="project" value="TreeGrafter"/>
</dbReference>
<evidence type="ECO:0000313" key="4">
    <source>
        <dbReference type="Proteomes" id="UP000024816"/>
    </source>
</evidence>
<dbReference type="InterPro" id="IPR001544">
    <property type="entry name" value="Aminotrans_IV"/>
</dbReference>
<protein>
    <recommendedName>
        <fullName evidence="2">Probable branched-chain-amino-acid aminotransferase</fullName>
    </recommendedName>
</protein>
<comment type="similarity">
    <text evidence="1">Belongs to the class-IV pyridoxal-phosphate-dependent aminotransferase family.</text>
</comment>
<comment type="caution">
    <text evidence="3">The sequence shown here is derived from an EMBL/GenBank/DDBJ whole genome shotgun (WGS) entry which is preliminary data.</text>
</comment>
<dbReference type="PANTHER" id="PTHR42743">
    <property type="entry name" value="AMINO-ACID AMINOTRANSFERASE"/>
    <property type="match status" value="1"/>
</dbReference>
<dbReference type="STRING" id="1280952.HJA_16156"/>
<reference evidence="3 4" key="1">
    <citation type="journal article" date="2014" name="Antonie Van Leeuwenhoek">
        <title>Hyphomonas beringensis sp. nov. and Hyphomonas chukchiensis sp. nov., isolated from surface seawater of the Bering Sea and Chukchi Sea.</title>
        <authorList>
            <person name="Li C."/>
            <person name="Lai Q."/>
            <person name="Li G."/>
            <person name="Dong C."/>
            <person name="Wang J."/>
            <person name="Liao Y."/>
            <person name="Shao Z."/>
        </authorList>
    </citation>
    <scope>NUCLEOTIDE SEQUENCE [LARGE SCALE GENOMIC DNA]</scope>
    <source>
        <strain evidence="3 4">VP2</strain>
    </source>
</reference>
<dbReference type="Proteomes" id="UP000024816">
    <property type="component" value="Unassembled WGS sequence"/>
</dbReference>
<dbReference type="EMBL" id="ARYJ01000015">
    <property type="protein sequence ID" value="KCZ83973.1"/>
    <property type="molecule type" value="Genomic_DNA"/>
</dbReference>
<keyword evidence="3" id="KW-0032">Aminotransferase</keyword>
<proteinExistence type="inferred from homology"/>
<evidence type="ECO:0000313" key="3">
    <source>
        <dbReference type="EMBL" id="KCZ83973.1"/>
    </source>
</evidence>
<dbReference type="OrthoDB" id="9805628at2"/>
<dbReference type="PATRIC" id="fig|1280952.3.peg.3235"/>
<dbReference type="GO" id="GO:0005829">
    <property type="term" value="C:cytosol"/>
    <property type="evidence" value="ECO:0007669"/>
    <property type="project" value="TreeGrafter"/>
</dbReference>
<dbReference type="Pfam" id="PF01063">
    <property type="entry name" value="Aminotran_4"/>
    <property type="match status" value="1"/>
</dbReference>
<dbReference type="AlphaFoldDB" id="A0A059F7A2"/>
<dbReference type="eggNOG" id="COG0115">
    <property type="taxonomic scope" value="Bacteria"/>
</dbReference>
<dbReference type="GO" id="GO:0008696">
    <property type="term" value="F:4-amino-4-deoxychorismate lyase activity"/>
    <property type="evidence" value="ECO:0007669"/>
    <property type="project" value="TreeGrafter"/>
</dbReference>
<sequence length="280" mass="29690">MPVIQLNQSVSSANSVRAFDLTDRGLLLGDGVFDTSLVVDGHVVLRDRHIGRLLEACEIFGLDVSDASIEALMDSAVPAGETGALRVTVTRGPGARGLVGTTATTPTVLTSFTPQALNYPPPPVRLGVSAIHRNPTAPSALYKTLSYGDAIMGHRRALEAGFDDALFVTPDGRVSCSSVANIWARFGSALVTPPRGDGVVAGVMRNWILEHAAQAGYQVSERSLRLEDLRDADGVFLTNSLRLLVPVRAIDDLDFAPELPAKLVGLVGDLLTQAARTREA</sequence>
<dbReference type="Gene3D" id="3.30.470.10">
    <property type="match status" value="1"/>
</dbReference>
<gene>
    <name evidence="3" type="ORF">HJA_16156</name>
</gene>
<dbReference type="GO" id="GO:0008483">
    <property type="term" value="F:transaminase activity"/>
    <property type="evidence" value="ECO:0007669"/>
    <property type="project" value="UniProtKB-KW"/>
</dbReference>